<proteinExistence type="predicted"/>
<protein>
    <submittedName>
        <fullName evidence="1">Uncharacterized protein</fullName>
    </submittedName>
</protein>
<keyword evidence="2" id="KW-1185">Reference proteome</keyword>
<comment type="caution">
    <text evidence="1">The sequence shown here is derived from an EMBL/GenBank/DDBJ whole genome shotgun (WGS) entry which is preliminary data.</text>
</comment>
<sequence>MALIKAYRPGPPVVMYENAKLARKPQIGVLAGSADSAVKDNSSAAAYVE</sequence>
<evidence type="ECO:0000313" key="2">
    <source>
        <dbReference type="Proteomes" id="UP000596938"/>
    </source>
</evidence>
<name>A0ABQ1XKC1_9MICC</name>
<evidence type="ECO:0000313" key="1">
    <source>
        <dbReference type="EMBL" id="GGG95983.1"/>
    </source>
</evidence>
<dbReference type="EMBL" id="BMKU01000005">
    <property type="protein sequence ID" value="GGG95983.1"/>
    <property type="molecule type" value="Genomic_DNA"/>
</dbReference>
<dbReference type="Proteomes" id="UP000596938">
    <property type="component" value="Unassembled WGS sequence"/>
</dbReference>
<gene>
    <name evidence="1" type="ORF">GCM10011577_18880</name>
</gene>
<reference evidence="2" key="1">
    <citation type="journal article" date="2019" name="Int. J. Syst. Evol. Microbiol.">
        <title>The Global Catalogue of Microorganisms (GCM) 10K type strain sequencing project: providing services to taxonomists for standard genome sequencing and annotation.</title>
        <authorList>
            <consortium name="The Broad Institute Genomics Platform"/>
            <consortium name="The Broad Institute Genome Sequencing Center for Infectious Disease"/>
            <person name="Wu L."/>
            <person name="Ma J."/>
        </authorList>
    </citation>
    <scope>NUCLEOTIDE SEQUENCE [LARGE SCALE GENOMIC DNA]</scope>
    <source>
        <strain evidence="2">CGMCC 1.1927</strain>
    </source>
</reference>
<organism evidence="1 2">
    <name type="scientific">Pseudarthrobacter polychromogenes</name>
    <dbReference type="NCBI Taxonomy" id="1676"/>
    <lineage>
        <taxon>Bacteria</taxon>
        <taxon>Bacillati</taxon>
        <taxon>Actinomycetota</taxon>
        <taxon>Actinomycetes</taxon>
        <taxon>Micrococcales</taxon>
        <taxon>Micrococcaceae</taxon>
        <taxon>Pseudarthrobacter</taxon>
    </lineage>
</organism>
<accession>A0ABQ1XKC1</accession>